<keyword evidence="1" id="KW-0645">Protease</keyword>
<keyword evidence="7" id="KW-1185">Reference proteome</keyword>
<reference evidence="6" key="1">
    <citation type="journal article" date="2022" name="Int. J. Mol. Sci.">
        <title>Draft Genome of Tanacetum Coccineum: Genomic Comparison of Closely Related Tanacetum-Family Plants.</title>
        <authorList>
            <person name="Yamashiro T."/>
            <person name="Shiraishi A."/>
            <person name="Nakayama K."/>
            <person name="Satake H."/>
        </authorList>
    </citation>
    <scope>NUCLEOTIDE SEQUENCE</scope>
</reference>
<feature type="compositionally biased region" description="Basic and acidic residues" evidence="4">
    <location>
        <begin position="538"/>
        <end position="548"/>
    </location>
</feature>
<keyword evidence="2" id="KW-0863">Zinc-finger</keyword>
<gene>
    <name evidence="6" type="ORF">Tco_1081413</name>
</gene>
<feature type="coiled-coil region" evidence="3">
    <location>
        <begin position="324"/>
        <end position="372"/>
    </location>
</feature>
<dbReference type="SUPFAM" id="SSF57756">
    <property type="entry name" value="Retrovirus zinc finger-like domains"/>
    <property type="match status" value="1"/>
</dbReference>
<keyword evidence="2" id="KW-0862">Zinc</keyword>
<feature type="compositionally biased region" description="Polar residues" evidence="4">
    <location>
        <begin position="1913"/>
        <end position="1930"/>
    </location>
</feature>
<dbReference type="InterPro" id="IPR013103">
    <property type="entry name" value="RVT_2"/>
</dbReference>
<dbReference type="PANTHER" id="PTHR11439">
    <property type="entry name" value="GAG-POL-RELATED RETROTRANSPOSON"/>
    <property type="match status" value="1"/>
</dbReference>
<feature type="region of interest" description="Disordered" evidence="4">
    <location>
        <begin position="692"/>
        <end position="712"/>
    </location>
</feature>
<dbReference type="Proteomes" id="UP001151760">
    <property type="component" value="Unassembled WGS sequence"/>
</dbReference>
<proteinExistence type="predicted"/>
<evidence type="ECO:0000313" key="7">
    <source>
        <dbReference type="Proteomes" id="UP001151760"/>
    </source>
</evidence>
<dbReference type="EMBL" id="BQNB010020121">
    <property type="protein sequence ID" value="GJT92568.1"/>
    <property type="molecule type" value="Genomic_DNA"/>
</dbReference>
<keyword evidence="1" id="KW-0064">Aspartyl protease</keyword>
<protein>
    <submittedName>
        <fullName evidence="6">Ribonuclease H-like domain-containing protein</fullName>
    </submittedName>
</protein>
<feature type="compositionally biased region" description="Polar residues" evidence="4">
    <location>
        <begin position="700"/>
        <end position="709"/>
    </location>
</feature>
<reference evidence="6" key="2">
    <citation type="submission" date="2022-01" db="EMBL/GenBank/DDBJ databases">
        <authorList>
            <person name="Yamashiro T."/>
            <person name="Shiraishi A."/>
            <person name="Satake H."/>
            <person name="Nakayama K."/>
        </authorList>
    </citation>
    <scope>NUCLEOTIDE SEQUENCE</scope>
</reference>
<keyword evidence="3" id="KW-0175">Coiled coil</keyword>
<keyword evidence="2" id="KW-0479">Metal-binding</keyword>
<dbReference type="SMART" id="SM00343">
    <property type="entry name" value="ZnF_C2HC"/>
    <property type="match status" value="2"/>
</dbReference>
<feature type="compositionally biased region" description="Polar residues" evidence="4">
    <location>
        <begin position="558"/>
        <end position="567"/>
    </location>
</feature>
<dbReference type="PANTHER" id="PTHR11439:SF495">
    <property type="entry name" value="REVERSE TRANSCRIPTASE, RNA-DEPENDENT DNA POLYMERASE-RELATED"/>
    <property type="match status" value="1"/>
</dbReference>
<feature type="coiled-coil region" evidence="3">
    <location>
        <begin position="1100"/>
        <end position="1127"/>
    </location>
</feature>
<accession>A0ABQ5HXM4</accession>
<dbReference type="InterPro" id="IPR054722">
    <property type="entry name" value="PolX-like_BBD"/>
</dbReference>
<name>A0ABQ5HXM4_9ASTR</name>
<feature type="compositionally biased region" description="Polar residues" evidence="4">
    <location>
        <begin position="526"/>
        <end position="537"/>
    </location>
</feature>
<feature type="compositionally biased region" description="Low complexity" evidence="4">
    <location>
        <begin position="36"/>
        <end position="45"/>
    </location>
</feature>
<evidence type="ECO:0000256" key="3">
    <source>
        <dbReference type="SAM" id="Coils"/>
    </source>
</evidence>
<feature type="region of interest" description="Disordered" evidence="4">
    <location>
        <begin position="940"/>
        <end position="962"/>
    </location>
</feature>
<dbReference type="Pfam" id="PF07727">
    <property type="entry name" value="RVT_2"/>
    <property type="match status" value="1"/>
</dbReference>
<dbReference type="SUPFAM" id="SSF56672">
    <property type="entry name" value="DNA/RNA polymerases"/>
    <property type="match status" value="1"/>
</dbReference>
<evidence type="ECO:0000256" key="4">
    <source>
        <dbReference type="SAM" id="MobiDB-lite"/>
    </source>
</evidence>
<feature type="region of interest" description="Disordered" evidence="4">
    <location>
        <begin position="1"/>
        <end position="45"/>
    </location>
</feature>
<comment type="caution">
    <text evidence="6">The sequence shown here is derived from an EMBL/GenBank/DDBJ whole genome shotgun (WGS) entry which is preliminary data.</text>
</comment>
<evidence type="ECO:0000259" key="5">
    <source>
        <dbReference type="PROSITE" id="PS50158"/>
    </source>
</evidence>
<dbReference type="InterPro" id="IPR043502">
    <property type="entry name" value="DNA/RNA_pol_sf"/>
</dbReference>
<feature type="compositionally biased region" description="Basic and acidic residues" evidence="4">
    <location>
        <begin position="9"/>
        <end position="24"/>
    </location>
</feature>
<feature type="coiled-coil region" evidence="3">
    <location>
        <begin position="978"/>
        <end position="1005"/>
    </location>
</feature>
<keyword evidence="1" id="KW-0378">Hydrolase</keyword>
<feature type="region of interest" description="Disordered" evidence="4">
    <location>
        <begin position="1913"/>
        <end position="1968"/>
    </location>
</feature>
<feature type="region of interest" description="Disordered" evidence="4">
    <location>
        <begin position="2280"/>
        <end position="2335"/>
    </location>
</feature>
<evidence type="ECO:0000256" key="1">
    <source>
        <dbReference type="ARBA" id="ARBA00022750"/>
    </source>
</evidence>
<dbReference type="InterPro" id="IPR036875">
    <property type="entry name" value="Znf_CCHC_sf"/>
</dbReference>
<dbReference type="Gene3D" id="4.10.60.10">
    <property type="entry name" value="Zinc finger, CCHC-type"/>
    <property type="match status" value="1"/>
</dbReference>
<evidence type="ECO:0000256" key="2">
    <source>
        <dbReference type="PROSITE-ProRule" id="PRU00047"/>
    </source>
</evidence>
<evidence type="ECO:0000313" key="6">
    <source>
        <dbReference type="EMBL" id="GJT92568.1"/>
    </source>
</evidence>
<sequence>MSQPANDDYSQHLSDDEASYHEDASDSGTATNKPKQQQQQVTPTTTTISNIKLPILKKEEYDIWAMEMEHYLEYIDNDVWKVIQNGNSKKRISTGKDGVVRILPPVSATEIHVVEKERKLEAHGAEVSTEDANHKFLRSLPPAWSNLAMTMRTKPDVDTLSIDDLYNNLRVFEQELTSTSKSSTSAQNVAFVSHSKSSTNKVKSGHTEDLDLLHEESRHQIDDMGHEEMDKKLKLECFKCHNTGHFARECPSKRTNDGKKRDFFYQDQGARKKEQNQNYLLTMDDGVVNWGEHTVEEEETNHALMAISSNNEVSLCSKTCIDSYNKLKTLCDEQMNQLGEQEAKILAYTLAVKKLEAQVVTFQKQQLSLNEQLTFQANEIYAKDEKLKKYRRIGMKAVKEKEQLQKIVDSWKNSSKNLWKLVDSGMTSNSKVGLGYEIQSNNETDSLKGVPHPLTGDYTPKPQEEIDDSLYVYGKKGPQKPEISDSDDTSTEHSTCQSNDSEESFGSPYEHSSESESESISVPKEMSTSKSVTTNEKVVSEPKSKEVEPSCATHVKTPRQQMKNQGTPEVKGKNWNKMMERELGEGYSFIKKKCFVCGSLSHLIKDCDFYEKKMAREVELKKQRVFNTGNGVAKPVWNNANRVNHANHFVPRPVQLIAVRQNVNSVRPNVNTGRANVNSVRQNVNSVRSNVNTGRFKQPVPTSNSNSFSPVRPQVNKFNQRSHFSKSYSPVRRPIVRNTARMTYSHAVKGNWGTAVKTSAGYNWRRTRPYSNYNSGSNFVRTDHPLKNMEDRGIFDSGCSGHMTGNKDHLDDFEECKGGSVTFGGSKGYITGKGRIRVGNLDFDSVSFVKELGHFNLFSISQICDKHHKVLFTKTECLVVSPDFKMPDENQILLKVPRQHNMYSFDMKTPSLTKEIDALFDCSKATSDESNFMARWIGQADQARTQSHPSSSTVPPPPYKSQHATNWHMSVDDLFQLVPQLMTRIESLEKDLKQTKQTMGNAIVKLVKKVKKMEKVVKSRRVVLTDSEDEAAENSSKQGRNLQKDLIRIRRRLDAEDVSTGFEDVSTGFEDVSTGFEDVSTGFTDIKSASEKVSSGGEHASLAEIARIQAEEEAENARREELKRQDELAVKRLQEELELLGPQFGPKIGSKSRSGQEIAGEDVSGLHYAQRMGGWILAQIKKLMMKNLKKKFKVFDESMERFGAMVQRKERGFAEKKPESAKSGTEEDVEAYMEERVDEPSSEEFPMSSIPQGPAPAKIVKWQIIKTGKRGAYQIIREDNTDVVYVNFQGLLNDLTRDDLKELYRLMMLKYGDNRPEEEFERVLWGDLKTMFDPPSEEDAIWKLPHQQQILNWRYFHSCSVHCLTVEAAHIYMLTEVKYPLPPRVCKAMLEKKLLGDRKDESTMSNRHKDWLVQEQTALGKDFSNPFMADNLPKIVWLSTHHICVCEELASPQDYDLWKIIMLQFKNNSKANAYKILKKTHNEDIQRNLKFTSEDQVRGGLLEIIVNRLKSGSYRVKSVDLDLSKLAIVLQKANQIQDFGPTIVYQMDVKSALLYGTIEEEVYVCQPPGFEDLQFPNKVYKVEKALYGLHQAPRAWYETLPTYLIKNGFRRGTIDQTLFIKKDKSDILLVQVYVDDIMFGSTKKSLCDEFEGLMHKRFQMSSMGELTFFLGLQTESTPIETNKALVKDEEAEAVDVHLYRSMIGSLMYLTASRLDIMFAVCACARFQVTPKMSHLHAVKRIFRYLKVQPKLGLWYPKDSPFDLESFSDSDYAGASLDRKSTTGAEYVAAANCCGQVLWIQNQMLDYGFNFMNTMIYIDDKSTICIVKNPVFYSKTKHIEIRHHFIKDSYEKRKAIRTTEISQSSGPINLVIDETIYKEREDRMERAATTASRLDAECQDIILGGVDAQTRFETTSKQSNNPSLSRVNTLGSGEGSMEHTFKLTDTIPPTPHDSPLPGGYTPGSDEEKDTQAVEILKLKQRVKKLERKRKSSISQPRRRIYRQVESFNDDLDEEDAFKQGRKDDKTKSMFKDSDFDVLDDDMENVEGETVNTATNGVSAVSAPVTTAGVAISTAEPRTPPTTAATAFIDEDLTIDQTLVKMRSEKAKEKGVAFRDVEETPRLPRSTTTLQPLPTMDLKDKGKGVLVEEEPKKLEKVKRKDQGLAQIESDAELAQRLHEEELAEMDADHELAVRLTHEEQEKYTIEERATLLAEYFKRRKKHLAAERAEAIRSKPLIRAQVRNMMITYLKHTGKYTHQQLKHKTLEELQKLYQKEQKWINDFKPMDSEEDGSNTKKAGKRIKRIADSTSKQNSPKKSKVIKEQESIESNEETTANYEQEKEELRMWLAVVLDEDETIIRADGNTNYHKIFSSMLRKFDRQDLMDLHRLVMKRFEDNTPEGYNLLLWGDFKVISLIADGWYFDMLQHVSREKISSHQGNVEENVELEARS</sequence>
<dbReference type="Pfam" id="PF22936">
    <property type="entry name" value="Pol_BBD"/>
    <property type="match status" value="1"/>
</dbReference>
<dbReference type="Pfam" id="PF00098">
    <property type="entry name" value="zf-CCHC"/>
    <property type="match status" value="1"/>
</dbReference>
<organism evidence="6 7">
    <name type="scientific">Tanacetum coccineum</name>
    <dbReference type="NCBI Taxonomy" id="301880"/>
    <lineage>
        <taxon>Eukaryota</taxon>
        <taxon>Viridiplantae</taxon>
        <taxon>Streptophyta</taxon>
        <taxon>Embryophyta</taxon>
        <taxon>Tracheophyta</taxon>
        <taxon>Spermatophyta</taxon>
        <taxon>Magnoliopsida</taxon>
        <taxon>eudicotyledons</taxon>
        <taxon>Gunneridae</taxon>
        <taxon>Pentapetalae</taxon>
        <taxon>asterids</taxon>
        <taxon>campanulids</taxon>
        <taxon>Asterales</taxon>
        <taxon>Asteraceae</taxon>
        <taxon>Asteroideae</taxon>
        <taxon>Anthemideae</taxon>
        <taxon>Anthemidinae</taxon>
        <taxon>Tanacetum</taxon>
    </lineage>
</organism>
<feature type="domain" description="CCHC-type" evidence="5">
    <location>
        <begin position="237"/>
        <end position="252"/>
    </location>
</feature>
<dbReference type="CDD" id="cd09272">
    <property type="entry name" value="RNase_HI_RT_Ty1"/>
    <property type="match status" value="1"/>
</dbReference>
<dbReference type="PROSITE" id="PS50158">
    <property type="entry name" value="ZF_CCHC"/>
    <property type="match status" value="1"/>
</dbReference>
<feature type="compositionally biased region" description="Basic and acidic residues" evidence="4">
    <location>
        <begin position="1210"/>
        <end position="1220"/>
    </location>
</feature>
<dbReference type="InterPro" id="IPR001878">
    <property type="entry name" value="Znf_CCHC"/>
</dbReference>
<feature type="compositionally biased region" description="Polar residues" evidence="4">
    <location>
        <begin position="26"/>
        <end position="35"/>
    </location>
</feature>
<feature type="region of interest" description="Disordered" evidence="4">
    <location>
        <begin position="442"/>
        <end position="571"/>
    </location>
</feature>
<feature type="region of interest" description="Disordered" evidence="4">
    <location>
        <begin position="1210"/>
        <end position="1229"/>
    </location>
</feature>